<sequence length="65" mass="7310">MATGSPSVSLLNSRISWNQRIIMLERLSMGIKQSQKPMRLVLHLLMDLKFSVSLFAPPISSRLPS</sequence>
<dbReference type="EMBL" id="GGEC01025074">
    <property type="protein sequence ID" value="MBX05558.1"/>
    <property type="molecule type" value="Transcribed_RNA"/>
</dbReference>
<proteinExistence type="predicted"/>
<organism evidence="1">
    <name type="scientific">Rhizophora mucronata</name>
    <name type="common">Asiatic mangrove</name>
    <dbReference type="NCBI Taxonomy" id="61149"/>
    <lineage>
        <taxon>Eukaryota</taxon>
        <taxon>Viridiplantae</taxon>
        <taxon>Streptophyta</taxon>
        <taxon>Embryophyta</taxon>
        <taxon>Tracheophyta</taxon>
        <taxon>Spermatophyta</taxon>
        <taxon>Magnoliopsida</taxon>
        <taxon>eudicotyledons</taxon>
        <taxon>Gunneridae</taxon>
        <taxon>Pentapetalae</taxon>
        <taxon>rosids</taxon>
        <taxon>fabids</taxon>
        <taxon>Malpighiales</taxon>
        <taxon>Rhizophoraceae</taxon>
        <taxon>Rhizophora</taxon>
    </lineage>
</organism>
<protein>
    <submittedName>
        <fullName evidence="1">Uncharacterized protein</fullName>
    </submittedName>
</protein>
<dbReference type="AlphaFoldDB" id="A0A2P2KIL0"/>
<evidence type="ECO:0000313" key="1">
    <source>
        <dbReference type="EMBL" id="MBX05558.1"/>
    </source>
</evidence>
<reference evidence="1" key="1">
    <citation type="submission" date="2018-02" db="EMBL/GenBank/DDBJ databases">
        <title>Rhizophora mucronata_Transcriptome.</title>
        <authorList>
            <person name="Meera S.P."/>
            <person name="Sreeshan A."/>
            <person name="Augustine A."/>
        </authorList>
    </citation>
    <scope>NUCLEOTIDE SEQUENCE</scope>
    <source>
        <tissue evidence="1">Leaf</tissue>
    </source>
</reference>
<name>A0A2P2KIL0_RHIMU</name>
<accession>A0A2P2KIL0</accession>